<dbReference type="SUPFAM" id="SSF54637">
    <property type="entry name" value="Thioesterase/thiol ester dehydrase-isomerase"/>
    <property type="match status" value="1"/>
</dbReference>
<dbReference type="AlphaFoldDB" id="A0A9D2MME2"/>
<dbReference type="GO" id="GO:0047617">
    <property type="term" value="F:fatty acyl-CoA hydrolase activity"/>
    <property type="evidence" value="ECO:0007669"/>
    <property type="project" value="TreeGrafter"/>
</dbReference>
<gene>
    <name evidence="3" type="ORF">H9712_04415</name>
</gene>
<dbReference type="InterPro" id="IPR050563">
    <property type="entry name" value="4-hydroxybenzoyl-CoA_TE"/>
</dbReference>
<reference evidence="3" key="2">
    <citation type="submission" date="2021-04" db="EMBL/GenBank/DDBJ databases">
        <authorList>
            <person name="Gilroy R."/>
        </authorList>
    </citation>
    <scope>NUCLEOTIDE SEQUENCE</scope>
    <source>
        <strain evidence="3">CHK192-8294</strain>
    </source>
</reference>
<reference evidence="3" key="1">
    <citation type="journal article" date="2021" name="PeerJ">
        <title>Extensive microbial diversity within the chicken gut microbiome revealed by metagenomics and culture.</title>
        <authorList>
            <person name="Gilroy R."/>
            <person name="Ravi A."/>
            <person name="Getino M."/>
            <person name="Pursley I."/>
            <person name="Horton D.L."/>
            <person name="Alikhan N.F."/>
            <person name="Baker D."/>
            <person name="Gharbi K."/>
            <person name="Hall N."/>
            <person name="Watson M."/>
            <person name="Adriaenssens E.M."/>
            <person name="Foster-Nyarko E."/>
            <person name="Jarju S."/>
            <person name="Secka A."/>
            <person name="Antonio M."/>
            <person name="Oren A."/>
            <person name="Chaudhuri R.R."/>
            <person name="La Ragione R."/>
            <person name="Hildebrand F."/>
            <person name="Pallen M.J."/>
        </authorList>
    </citation>
    <scope>NUCLEOTIDE SEQUENCE</scope>
    <source>
        <strain evidence="3">CHK192-8294</strain>
    </source>
</reference>
<evidence type="ECO:0000256" key="2">
    <source>
        <dbReference type="ARBA" id="ARBA00022801"/>
    </source>
</evidence>
<dbReference type="PANTHER" id="PTHR31793">
    <property type="entry name" value="4-HYDROXYBENZOYL-COA THIOESTERASE FAMILY MEMBER"/>
    <property type="match status" value="1"/>
</dbReference>
<dbReference type="InterPro" id="IPR029069">
    <property type="entry name" value="HotDog_dom_sf"/>
</dbReference>
<proteinExistence type="inferred from homology"/>
<dbReference type="PANTHER" id="PTHR31793:SF27">
    <property type="entry name" value="NOVEL THIOESTERASE SUPERFAMILY DOMAIN AND SAPOSIN A-TYPE DOMAIN CONTAINING PROTEIN (0610012H03RIK)"/>
    <property type="match status" value="1"/>
</dbReference>
<keyword evidence="2" id="KW-0378">Hydrolase</keyword>
<dbReference type="InterPro" id="IPR006684">
    <property type="entry name" value="YbgC/YbaW"/>
</dbReference>
<evidence type="ECO:0000313" key="3">
    <source>
        <dbReference type="EMBL" id="HJB80204.1"/>
    </source>
</evidence>
<accession>A0A9D2MME2</accession>
<evidence type="ECO:0000256" key="1">
    <source>
        <dbReference type="ARBA" id="ARBA00005953"/>
    </source>
</evidence>
<dbReference type="Proteomes" id="UP000823921">
    <property type="component" value="Unassembled WGS sequence"/>
</dbReference>
<dbReference type="EMBL" id="DWXO01000047">
    <property type="protein sequence ID" value="HJB80204.1"/>
    <property type="molecule type" value="Genomic_DNA"/>
</dbReference>
<organism evidence="3 4">
    <name type="scientific">Candidatus Flavonifractor intestinigallinarum</name>
    <dbReference type="NCBI Taxonomy" id="2838586"/>
    <lineage>
        <taxon>Bacteria</taxon>
        <taxon>Bacillati</taxon>
        <taxon>Bacillota</taxon>
        <taxon>Clostridia</taxon>
        <taxon>Eubacteriales</taxon>
        <taxon>Oscillospiraceae</taxon>
        <taxon>Flavonifractor</taxon>
    </lineage>
</organism>
<name>A0A9D2MME2_9FIRM</name>
<sequence>MELHPYLHKVQFYETDGMSIVHHGNYILWMEEARTDFMDQIGWSYHNAVDAGIDFAVTDVSCQYRSMTRFGETIAIHMAVESLSPAKMQLSYKMVNADTGELRAEGTSGHFFYDRAKARPVALKKALPQLWTLLQSLHEEGRSSEA</sequence>
<dbReference type="PIRSF" id="PIRSF003230">
    <property type="entry name" value="YbgC"/>
    <property type="match status" value="1"/>
</dbReference>
<evidence type="ECO:0000313" key="4">
    <source>
        <dbReference type="Proteomes" id="UP000823921"/>
    </source>
</evidence>
<dbReference type="NCBIfam" id="TIGR00051">
    <property type="entry name" value="YbgC/FadM family acyl-CoA thioesterase"/>
    <property type="match status" value="1"/>
</dbReference>
<dbReference type="Gene3D" id="3.10.129.10">
    <property type="entry name" value="Hotdog Thioesterase"/>
    <property type="match status" value="1"/>
</dbReference>
<dbReference type="CDD" id="cd00586">
    <property type="entry name" value="4HBT"/>
    <property type="match status" value="1"/>
</dbReference>
<comment type="similarity">
    <text evidence="1">Belongs to the 4-hydroxybenzoyl-CoA thioesterase family.</text>
</comment>
<protein>
    <submittedName>
        <fullName evidence="3">Acyl-CoA thioesterase</fullName>
    </submittedName>
</protein>
<comment type="caution">
    <text evidence="3">The sequence shown here is derived from an EMBL/GenBank/DDBJ whole genome shotgun (WGS) entry which is preliminary data.</text>
</comment>
<dbReference type="Pfam" id="PF13279">
    <property type="entry name" value="4HBT_2"/>
    <property type="match status" value="1"/>
</dbReference>